<dbReference type="EMBL" id="PJQY01000844">
    <property type="protein sequence ID" value="PQQ07600.1"/>
    <property type="molecule type" value="Genomic_DNA"/>
</dbReference>
<evidence type="ECO:0000256" key="1">
    <source>
        <dbReference type="SAM" id="MobiDB-lite"/>
    </source>
</evidence>
<sequence>MRPPTRERGRQKGRVEGSQKRQLKEDKKKELFVKKRRASFGGKENDAAVPNLENQEAAKVSLEEQMQLNADDLNSGGFSLLDFLSKK</sequence>
<keyword evidence="3" id="KW-1185">Reference proteome</keyword>
<accession>A0A314YMR3</accession>
<name>A0A314YMR3_PRUYE</name>
<reference evidence="2 3" key="1">
    <citation type="submission" date="2018-02" db="EMBL/GenBank/DDBJ databases">
        <title>Draft genome of wild Prunus yedoensis var. nudiflora.</title>
        <authorList>
            <person name="Baek S."/>
            <person name="Kim J.-H."/>
            <person name="Choi K."/>
            <person name="Kim G.-B."/>
            <person name="Cho A."/>
            <person name="Jang H."/>
            <person name="Shin C.-H."/>
            <person name="Yu H.-J."/>
            <person name="Mun J.-H."/>
        </authorList>
    </citation>
    <scope>NUCLEOTIDE SEQUENCE [LARGE SCALE GENOMIC DNA]</scope>
    <source>
        <strain evidence="3">cv. Jeju island</strain>
        <tissue evidence="2">Leaf</tissue>
    </source>
</reference>
<feature type="region of interest" description="Disordered" evidence="1">
    <location>
        <begin position="1"/>
        <end position="30"/>
    </location>
</feature>
<dbReference type="Proteomes" id="UP000250321">
    <property type="component" value="Unassembled WGS sequence"/>
</dbReference>
<evidence type="ECO:0000313" key="3">
    <source>
        <dbReference type="Proteomes" id="UP000250321"/>
    </source>
</evidence>
<evidence type="ECO:0000313" key="2">
    <source>
        <dbReference type="EMBL" id="PQQ07600.1"/>
    </source>
</evidence>
<dbReference type="AlphaFoldDB" id="A0A314YMR3"/>
<proteinExistence type="predicted"/>
<organism evidence="2 3">
    <name type="scientific">Prunus yedoensis var. nudiflora</name>
    <dbReference type="NCBI Taxonomy" id="2094558"/>
    <lineage>
        <taxon>Eukaryota</taxon>
        <taxon>Viridiplantae</taxon>
        <taxon>Streptophyta</taxon>
        <taxon>Embryophyta</taxon>
        <taxon>Tracheophyta</taxon>
        <taxon>Spermatophyta</taxon>
        <taxon>Magnoliopsida</taxon>
        <taxon>eudicotyledons</taxon>
        <taxon>Gunneridae</taxon>
        <taxon>Pentapetalae</taxon>
        <taxon>rosids</taxon>
        <taxon>fabids</taxon>
        <taxon>Rosales</taxon>
        <taxon>Rosaceae</taxon>
        <taxon>Amygdaloideae</taxon>
        <taxon>Amygdaleae</taxon>
        <taxon>Prunus</taxon>
    </lineage>
</organism>
<comment type="caution">
    <text evidence="2">The sequence shown here is derived from an EMBL/GenBank/DDBJ whole genome shotgun (WGS) entry which is preliminary data.</text>
</comment>
<protein>
    <submittedName>
        <fullName evidence="2">Uncharacterized protein</fullName>
    </submittedName>
</protein>
<gene>
    <name evidence="2" type="ORF">Pyn_20193</name>
</gene>